<keyword evidence="3" id="KW-1185">Reference proteome</keyword>
<feature type="region of interest" description="Disordered" evidence="1">
    <location>
        <begin position="604"/>
        <end position="648"/>
    </location>
</feature>
<dbReference type="PANTHER" id="PTHR22045:SF6">
    <property type="entry name" value="PROLINE AND SERINE-RICH PROTEIN 3"/>
    <property type="match status" value="1"/>
</dbReference>
<feature type="compositionally biased region" description="Basic and acidic residues" evidence="1">
    <location>
        <begin position="340"/>
        <end position="350"/>
    </location>
</feature>
<dbReference type="Proteomes" id="UP001642483">
    <property type="component" value="Unassembled WGS sequence"/>
</dbReference>
<evidence type="ECO:0000313" key="3">
    <source>
        <dbReference type="Proteomes" id="UP001642483"/>
    </source>
</evidence>
<gene>
    <name evidence="2" type="ORF">CVLEPA_LOCUS7712</name>
</gene>
<feature type="compositionally biased region" description="Polar residues" evidence="1">
    <location>
        <begin position="621"/>
        <end position="633"/>
    </location>
</feature>
<organism evidence="2 3">
    <name type="scientific">Clavelina lepadiformis</name>
    <name type="common">Light-bulb sea squirt</name>
    <name type="synonym">Ascidia lepadiformis</name>
    <dbReference type="NCBI Taxonomy" id="159417"/>
    <lineage>
        <taxon>Eukaryota</taxon>
        <taxon>Metazoa</taxon>
        <taxon>Chordata</taxon>
        <taxon>Tunicata</taxon>
        <taxon>Ascidiacea</taxon>
        <taxon>Aplousobranchia</taxon>
        <taxon>Clavelinidae</taxon>
        <taxon>Clavelina</taxon>
    </lineage>
</organism>
<feature type="region of interest" description="Disordered" evidence="1">
    <location>
        <begin position="525"/>
        <end position="549"/>
    </location>
</feature>
<feature type="compositionally biased region" description="Low complexity" evidence="1">
    <location>
        <begin position="194"/>
        <end position="207"/>
    </location>
</feature>
<evidence type="ECO:0000313" key="2">
    <source>
        <dbReference type="EMBL" id="CAK8677714.1"/>
    </source>
</evidence>
<feature type="compositionally biased region" description="Basic and acidic residues" evidence="1">
    <location>
        <begin position="232"/>
        <end position="244"/>
    </location>
</feature>
<accession>A0ABP0FDG4</accession>
<name>A0ABP0FDG4_CLALP</name>
<evidence type="ECO:0000256" key="1">
    <source>
        <dbReference type="SAM" id="MobiDB-lite"/>
    </source>
</evidence>
<dbReference type="PANTHER" id="PTHR22045">
    <property type="entry name" value="PROLINE AND SERINE-RICH PROTEIN 3"/>
    <property type="match status" value="1"/>
</dbReference>
<proteinExistence type="predicted"/>
<feature type="compositionally biased region" description="Polar residues" evidence="1">
    <location>
        <begin position="264"/>
        <end position="284"/>
    </location>
</feature>
<feature type="region of interest" description="Disordered" evidence="1">
    <location>
        <begin position="103"/>
        <end position="129"/>
    </location>
</feature>
<feature type="region of interest" description="Disordered" evidence="1">
    <location>
        <begin position="153"/>
        <end position="284"/>
    </location>
</feature>
<feature type="compositionally biased region" description="Polar residues" evidence="1">
    <location>
        <begin position="605"/>
        <end position="614"/>
    </location>
</feature>
<reference evidence="2 3" key="1">
    <citation type="submission" date="2024-02" db="EMBL/GenBank/DDBJ databases">
        <authorList>
            <person name="Daric V."/>
            <person name="Darras S."/>
        </authorList>
    </citation>
    <scope>NUCLEOTIDE SEQUENCE [LARGE SCALE GENOMIC DNA]</scope>
</reference>
<feature type="compositionally biased region" description="Polar residues" evidence="1">
    <location>
        <begin position="119"/>
        <end position="129"/>
    </location>
</feature>
<dbReference type="InterPro" id="IPR037646">
    <property type="entry name" value="PROSER3"/>
</dbReference>
<feature type="compositionally biased region" description="Low complexity" evidence="1">
    <location>
        <begin position="328"/>
        <end position="339"/>
    </location>
</feature>
<sequence length="704" mass="77738">MQTPEGCSGIEVHFNPPGCDPFYVPASPKSHYHPTFLQSPHREVRQNILTPEKCHKPEVKDNSSYTPLQYSFCEEEKPKESNFCGKQELDSILDKWTSDKFKEVWPSSNGDNSDLGIGDSSQSVYNRQRPNFEQESIKLSKDILDFATLSIPATPKPQMASTQNSNKPPSKNISSLVNRFRYGKPTSRNERKSQSSSDQSTSSKNQSGRIGWQSSKTAQSKHVAKSAAAISKKTDQGKRPEESSQHNNSITELQRRVERILSDSAFSTTTQPSRNSLVSSSTFSNNDFNVKSTSVFNVSPSSFNTTKSCSIGKKEEERTPTSVNNPQSSSSSDASSIRLSSDKIKGKSISEEETPTKYPSIPESMSSYDCVMYPIQSPGIDYQFRREAPPLSPKRNNPPDDILQQWRLRRRMEAAQSSRDNIFRNYAGTHGVSKPTLPAIHFAPAERPLVSEHMTCAAQTNPSKEVRSVGVAVTPTTCAETQTSPPPSPYFDDLLKHIVPPSRCGKRLQKDSDVSMHKVTVVNGEKVGPSTKSDKAVMPLSPSSVKSQLTNTDTWTDMSLNSKSSNASWQRVGKEKAVPGETVAASPTTTVVKKIVGTRLFEPSSVGTDTLESTHTVEEPLSSNKDSSISSHGNIEGGESPKLTSPRETADLLDPSQLLQDLLGSIDQEENDYENDPVLKSLRQRRNEIILKLKEVDQKLEDSI</sequence>
<feature type="compositionally biased region" description="Low complexity" evidence="1">
    <location>
        <begin position="164"/>
        <end position="175"/>
    </location>
</feature>
<comment type="caution">
    <text evidence="2">The sequence shown here is derived from an EMBL/GenBank/DDBJ whole genome shotgun (WGS) entry which is preliminary data.</text>
</comment>
<protein>
    <submittedName>
        <fullName evidence="2">Uncharacterized protein</fullName>
    </submittedName>
</protein>
<feature type="region of interest" description="Disordered" evidence="1">
    <location>
        <begin position="302"/>
        <end position="363"/>
    </location>
</feature>
<dbReference type="EMBL" id="CAWYQH010000046">
    <property type="protein sequence ID" value="CAK8677714.1"/>
    <property type="molecule type" value="Genomic_DNA"/>
</dbReference>